<sequence length="326" mass="35858">MGELIKFLGVRFFGAMIGLVFILVLAIAMITDLTSYFSDPPEKGAEYALHKEPLDISFASDGVFGRYDNAQLQRGFQVYTEVCSSCHGMEYVAFRNLEDIGYTADQVKVIASRWQVPAINEQTGEATLRDAVPTDRIPSPYANEVAGRAANNNAYPPDLSLIAKNREGGAQYLYSLLVGYQDPYIGYDEDPAELEAKYPGVAPGPGLYHNPYFPNLNLAMPSPISVDGLITYTDETVEPTKEQMAEDVTAFLIWAAEPKADTRKNAGLAVLIFLAFATVLAYLSYRQIWADAKRKVAPKGPLDPEHMAEREEAKDEAAEHGRGVKG</sequence>
<feature type="transmembrane region" description="Helical" evidence="11">
    <location>
        <begin position="266"/>
        <end position="285"/>
    </location>
</feature>
<evidence type="ECO:0000256" key="5">
    <source>
        <dbReference type="ARBA" id="ARBA00022723"/>
    </source>
</evidence>
<evidence type="ECO:0000256" key="1">
    <source>
        <dbReference type="ARBA" id="ARBA00004370"/>
    </source>
</evidence>
<dbReference type="GO" id="GO:0009055">
    <property type="term" value="F:electron transfer activity"/>
    <property type="evidence" value="ECO:0007669"/>
    <property type="project" value="InterPro"/>
</dbReference>
<dbReference type="InterPro" id="IPR002326">
    <property type="entry name" value="Cyt_c1"/>
</dbReference>
<keyword evidence="4 11" id="KW-0812">Transmembrane</keyword>
<evidence type="ECO:0000313" key="13">
    <source>
        <dbReference type="EMBL" id="MCM8557139.1"/>
    </source>
</evidence>
<gene>
    <name evidence="13" type="ORF">NDO55_04820</name>
</gene>
<dbReference type="EMBL" id="JAMSHT010000001">
    <property type="protein sequence ID" value="MCM8557139.1"/>
    <property type="molecule type" value="Genomic_DNA"/>
</dbReference>
<keyword evidence="6 11" id="KW-1133">Transmembrane helix</keyword>
<evidence type="ECO:0000256" key="9">
    <source>
        <dbReference type="PIRSR" id="PIRSR602326-1"/>
    </source>
</evidence>
<feature type="compositionally biased region" description="Basic and acidic residues" evidence="10">
    <location>
        <begin position="302"/>
        <end position="326"/>
    </location>
</feature>
<evidence type="ECO:0000259" key="12">
    <source>
        <dbReference type="PROSITE" id="PS51007"/>
    </source>
</evidence>
<evidence type="ECO:0000256" key="10">
    <source>
        <dbReference type="SAM" id="MobiDB-lite"/>
    </source>
</evidence>
<feature type="region of interest" description="Disordered" evidence="10">
    <location>
        <begin position="297"/>
        <end position="326"/>
    </location>
</feature>
<feature type="binding site" description="covalent" evidence="9">
    <location>
        <position position="86"/>
    </location>
    <ligand>
        <name>heme c</name>
        <dbReference type="ChEBI" id="CHEBI:61717"/>
    </ligand>
</feature>
<dbReference type="AlphaFoldDB" id="A0A9X2J1V5"/>
<dbReference type="RefSeq" id="WP_252112938.1">
    <property type="nucleotide sequence ID" value="NZ_JAMSHT010000001.1"/>
</dbReference>
<dbReference type="Pfam" id="PF02167">
    <property type="entry name" value="Cytochrom_C1"/>
    <property type="match status" value="1"/>
</dbReference>
<proteinExistence type="predicted"/>
<evidence type="ECO:0000256" key="7">
    <source>
        <dbReference type="ARBA" id="ARBA00023004"/>
    </source>
</evidence>
<comment type="subcellular location">
    <subcellularLocation>
        <location evidence="1">Membrane</location>
    </subcellularLocation>
</comment>
<feature type="transmembrane region" description="Helical" evidence="11">
    <location>
        <begin position="12"/>
        <end position="31"/>
    </location>
</feature>
<name>A0A9X2J1V5_9SPHN</name>
<evidence type="ECO:0000256" key="6">
    <source>
        <dbReference type="ARBA" id="ARBA00022989"/>
    </source>
</evidence>
<dbReference type="GO" id="GO:0046872">
    <property type="term" value="F:metal ion binding"/>
    <property type="evidence" value="ECO:0007669"/>
    <property type="project" value="UniProtKB-KW"/>
</dbReference>
<feature type="binding site" description="covalent" evidence="9">
    <location>
        <position position="87"/>
    </location>
    <ligand>
        <name>heme c</name>
        <dbReference type="ChEBI" id="CHEBI:61717"/>
    </ligand>
</feature>
<protein>
    <recommendedName>
        <fullName evidence="2">Cytochrome c1</fullName>
    </recommendedName>
</protein>
<evidence type="ECO:0000256" key="4">
    <source>
        <dbReference type="ARBA" id="ARBA00022692"/>
    </source>
</evidence>
<comment type="cofactor">
    <cofactor evidence="9">
        <name>heme c</name>
        <dbReference type="ChEBI" id="CHEBI:61717"/>
    </cofactor>
    <text evidence="9">Binds 1 heme c group covalently per subunit.</text>
</comment>
<dbReference type="PANTHER" id="PTHR10266">
    <property type="entry name" value="CYTOCHROME C1"/>
    <property type="match status" value="1"/>
</dbReference>
<dbReference type="PROSITE" id="PS51007">
    <property type="entry name" value="CYTC"/>
    <property type="match status" value="1"/>
</dbReference>
<dbReference type="PRINTS" id="PR00603">
    <property type="entry name" value="CYTOCHROMEC1"/>
</dbReference>
<organism evidence="13 14">
    <name type="scientific">Sphingomicrobium sediminis</name>
    <dbReference type="NCBI Taxonomy" id="2950949"/>
    <lineage>
        <taxon>Bacteria</taxon>
        <taxon>Pseudomonadati</taxon>
        <taxon>Pseudomonadota</taxon>
        <taxon>Alphaproteobacteria</taxon>
        <taxon>Sphingomonadales</taxon>
        <taxon>Sphingomonadaceae</taxon>
        <taxon>Sphingomicrobium</taxon>
    </lineage>
</organism>
<accession>A0A9X2J1V5</accession>
<evidence type="ECO:0000256" key="11">
    <source>
        <dbReference type="SAM" id="Phobius"/>
    </source>
</evidence>
<comment type="caution">
    <text evidence="13">The sequence shown here is derived from an EMBL/GenBank/DDBJ whole genome shotgun (WGS) entry which is preliminary data.</text>
</comment>
<dbReference type="Proteomes" id="UP001155128">
    <property type="component" value="Unassembled WGS sequence"/>
</dbReference>
<dbReference type="GO" id="GO:0016020">
    <property type="term" value="C:membrane"/>
    <property type="evidence" value="ECO:0007669"/>
    <property type="project" value="UniProtKB-SubCell"/>
</dbReference>
<evidence type="ECO:0000256" key="3">
    <source>
        <dbReference type="ARBA" id="ARBA00022617"/>
    </source>
</evidence>
<keyword evidence="14" id="KW-1185">Reference proteome</keyword>
<dbReference type="GO" id="GO:0020037">
    <property type="term" value="F:heme binding"/>
    <property type="evidence" value="ECO:0007669"/>
    <property type="project" value="InterPro"/>
</dbReference>
<feature type="binding site" description="covalent" evidence="9">
    <location>
        <position position="83"/>
    </location>
    <ligand>
        <name>heme c</name>
        <dbReference type="ChEBI" id="CHEBI:61717"/>
    </ligand>
</feature>
<keyword evidence="7 9" id="KW-0408">Iron</keyword>
<evidence type="ECO:0000256" key="8">
    <source>
        <dbReference type="ARBA" id="ARBA00023136"/>
    </source>
</evidence>
<dbReference type="InterPro" id="IPR036909">
    <property type="entry name" value="Cyt_c-like_dom_sf"/>
</dbReference>
<dbReference type="InterPro" id="IPR009056">
    <property type="entry name" value="Cyt_c-like_dom"/>
</dbReference>
<dbReference type="SUPFAM" id="SSF46626">
    <property type="entry name" value="Cytochrome c"/>
    <property type="match status" value="1"/>
</dbReference>
<feature type="binding site" description="covalent" evidence="9">
    <location>
        <position position="220"/>
    </location>
    <ligand>
        <name>heme c</name>
        <dbReference type="ChEBI" id="CHEBI:61717"/>
    </ligand>
</feature>
<keyword evidence="8 11" id="KW-0472">Membrane</keyword>
<evidence type="ECO:0000313" key="14">
    <source>
        <dbReference type="Proteomes" id="UP001155128"/>
    </source>
</evidence>
<feature type="domain" description="Cytochrome c" evidence="12">
    <location>
        <begin position="70"/>
        <end position="237"/>
    </location>
</feature>
<reference evidence="13" key="1">
    <citation type="submission" date="2022-06" db="EMBL/GenBank/DDBJ databases">
        <title>Sphingomicrobium sedimins sp. nov., a marine bacterium isolated from tidal flat.</title>
        <authorList>
            <person name="Kim C.-H."/>
            <person name="Yoo Y."/>
            <person name="Kim J.-J."/>
        </authorList>
    </citation>
    <scope>NUCLEOTIDE SEQUENCE</scope>
    <source>
        <strain evidence="13">GRR-S6-50</strain>
    </source>
</reference>
<dbReference type="Gene3D" id="1.20.5.100">
    <property type="entry name" value="Cytochrome c1, transmembrane anchor, C-terminal"/>
    <property type="match status" value="1"/>
</dbReference>
<keyword evidence="5 9" id="KW-0479">Metal-binding</keyword>
<dbReference type="Gene3D" id="1.10.760.10">
    <property type="entry name" value="Cytochrome c-like domain"/>
    <property type="match status" value="1"/>
</dbReference>
<evidence type="ECO:0000256" key="2">
    <source>
        <dbReference type="ARBA" id="ARBA00016165"/>
    </source>
</evidence>
<dbReference type="PANTHER" id="PTHR10266:SF3">
    <property type="entry name" value="CYTOCHROME C1, HEME PROTEIN, MITOCHONDRIAL"/>
    <property type="match status" value="1"/>
</dbReference>
<keyword evidence="3 9" id="KW-0349">Heme</keyword>